<accession>A0A8H6NF72</accession>
<evidence type="ECO:0000256" key="1">
    <source>
        <dbReference type="SAM" id="MobiDB-lite"/>
    </source>
</evidence>
<feature type="region of interest" description="Disordered" evidence="1">
    <location>
        <begin position="291"/>
        <end position="312"/>
    </location>
</feature>
<dbReference type="Proteomes" id="UP000639643">
    <property type="component" value="Unassembled WGS sequence"/>
</dbReference>
<organism evidence="2 3">
    <name type="scientific">Colletotrichum musicola</name>
    <dbReference type="NCBI Taxonomy" id="2175873"/>
    <lineage>
        <taxon>Eukaryota</taxon>
        <taxon>Fungi</taxon>
        <taxon>Dikarya</taxon>
        <taxon>Ascomycota</taxon>
        <taxon>Pezizomycotina</taxon>
        <taxon>Sordariomycetes</taxon>
        <taxon>Hypocreomycetidae</taxon>
        <taxon>Glomerellales</taxon>
        <taxon>Glomerellaceae</taxon>
        <taxon>Colletotrichum</taxon>
        <taxon>Colletotrichum orchidearum species complex</taxon>
    </lineage>
</organism>
<gene>
    <name evidence="2" type="ORF">CMUS01_07375</name>
</gene>
<keyword evidence="3" id="KW-1185">Reference proteome</keyword>
<reference evidence="2" key="1">
    <citation type="journal article" date="2020" name="Phytopathology">
        <title>Genome Sequence Resources of Colletotrichum truncatum, C. plurivorum, C. musicola, and C. sojae: Four Species Pathogenic to Soybean (Glycine max).</title>
        <authorList>
            <person name="Rogerio F."/>
            <person name="Boufleur T.R."/>
            <person name="Ciampi-Guillardi M."/>
            <person name="Sukno S.A."/>
            <person name="Thon M.R."/>
            <person name="Massola Junior N.S."/>
            <person name="Baroncelli R."/>
        </authorList>
    </citation>
    <scope>NUCLEOTIDE SEQUENCE</scope>
    <source>
        <strain evidence="2">LFN0074</strain>
    </source>
</reference>
<name>A0A8H6NF72_9PEZI</name>
<proteinExistence type="predicted"/>
<dbReference type="AlphaFoldDB" id="A0A8H6NF72"/>
<evidence type="ECO:0000313" key="3">
    <source>
        <dbReference type="Proteomes" id="UP000639643"/>
    </source>
</evidence>
<dbReference type="EMBL" id="WIGM01000263">
    <property type="protein sequence ID" value="KAF6831332.1"/>
    <property type="molecule type" value="Genomic_DNA"/>
</dbReference>
<evidence type="ECO:0000313" key="2">
    <source>
        <dbReference type="EMBL" id="KAF6831332.1"/>
    </source>
</evidence>
<comment type="caution">
    <text evidence="2">The sequence shown here is derived from an EMBL/GenBank/DDBJ whole genome shotgun (WGS) entry which is preliminary data.</text>
</comment>
<protein>
    <submittedName>
        <fullName evidence="2">Uncharacterized protein</fullName>
    </submittedName>
</protein>
<sequence>MRTGIIADTERGWGALPTTPFPHRLPTRATKIRSTSIGREVQRCRDLDDFSRLVEAPLALLVGASNEYGPMTSQSFTLPLYPDLNFAMTASPCLGGSVVIRPSTPCLTTFHLDHTSVPWAVWNPRHTLIITSPIHGVICSGTPVTTAITPYHVSGSHIDVWSPVVPAQLQLPFRQQTLALTLVTILRTPRGRGLIKPKFWRHDTLSRRVADIDQARVVHAPNPRSAGEAPRTILAAPRACSLVRYATSACQQSALRKLCPSQARMGRLAIFPPSRRFEGTAWEEGLDGGSLEQLPLHAQPTPQHSIIPSRHRPGQLFFSDQGGCRAPPVHASELLWRRSGW</sequence>